<gene>
    <name evidence="5" type="ORF">GCM10011333_11790</name>
</gene>
<feature type="domain" description="Transglycosylase SLT" evidence="3">
    <location>
        <begin position="1702"/>
        <end position="1758"/>
    </location>
</feature>
<sequence>MADQTRSVSVRLRAEVAQFRADMAAAAKASQDAAAKVESHWSKSEGVFGKTANTIKQNSSALTSVGVTATAASAAVLGVGAAAMKTGVSYNTLQQTARAAMSTLLGGATAANAQMDRLDEWAVNSPFAKQVFIEAQQQMIGFGVEADKVLPTLDAIQDTVAAFGGSNEHIASLVEILSQVQSQGRLSGRELQRMGYYGVDAAAIIGAQMGKSGAEIREMASRPGGIPVEQIWDPLVDGLTERFGGAAENVKDTHEGAIDRIKAAWRDLSGELARPLVDPNGGGFGADVLNFAADAMRLFMELPEPIRNTALGIVGLGAAGVGAVGATAALVPRMIDLHTNMVQLSTQFPRTARGLRNVGIAAGVVTGAIIAMQAAGHTVFRRGGFDGVEEMEQGMIRAAAGGRDLTEALGGVEAVWGDSSRWLGHQEIDDFGAAIDRVVNGRWHDGFNMWVHSWTGWGSEIADTTQTLETADQALARFVASGNFRAAANNFRLMADEAEANGISIEETASVYPEYINALRDTATQLGVTVSDAQLFAWAMGDIPPHVQAAIDAEEEHSAALDGMASSTDSVVMSTRDLLDALWELSGVFISAEEATIRYEEQLDKVRDAIEDNGAAWDVTTEKGRSNREELIKLAQAAQDSAEASARMGASQQDVQDDLISTYDVLVDSARQMGATAEEAEEYARSLMGIPDNVETEIWARDNATAIIEAVKEELVNLPDIREVWIRVNETWVREEGGQRQYRSNPHTGMAAMYSGGIVEFMDRGGMRPMSPVAQMVPPNTWRIVGDRPDVDEAYIPLDGSRRSKEILAEAIARMPGAFPMASGGIVAAAQARLDQAQRALEDITRANRSVTPEERRREQAQIRVDRAREALDSARAEQERRERLNVLRTDLRTDLRRGTIQDQVTRDLGGGYAAVDRLFGLGQNDDLSRSAQNRAMSSARRFEADLRRLYQQAEALDERLRDAQERAEELRGIQQSVTSGLLNERRLDFGDYSRYEGGEWVTDGGIQGATRRLSVDGSKLRDFAKKLQSLAALGLPGALVQEIAGMGVEAGSLAADEFLTASQADVSAYISAYEDYEKHATAAGRYVTNAFYDGGVDAADGVVRGLESQQERVERQIADLARSIENTFKQVLGIRSPSRVMAELGGYAGHGLALGLAGSIADVAAASNLLADAVVPDLQVGAISVSTGDAAEATEMVTGMSDVTLTAMAEMRQAVNEAYAEMGFTTLDGLRGMSSAQSSEQDAMKAGNLATWQAINADTAAHHETLKTTSATGFQSVKDTAALRLTEMRSGTDSTMRALRDDYTAHMQGLRRTSGEGFAEIERVGRESFSGLRSGMNAQMGEARPELVNSLNRLIDVFGRFTTSVNEAFGDVGVNLEAPAQIRMATGGVLPGHTPGMDVHHFRSRTAGDLYLSGGEAIMRPEWTQMVGGEATVRAMNDAARRGDHEVVHQMLHFAGGGVMPALDGVNAFRDSGIWRPWWALVRENFPNARLHSAYRPGSITATGNPSHHGAGRAIDITPSMAIFNWLAANYGPQTRELIFSPANNRQLHRGRPHMYTGVTRNMHWDHIHLAAMQPPMGAGAVPAGPMGVWDGMPVSHPFLDRAGVSAGADLEESYRRAANSLMRDIIREHSAQLGDNSVMRALGTGVMEATKAGLVEKAAEYGKTASMSFGNVADGPARQMAREMAESIGWGEFWPDIDWLVQRESSWNPTAQNPTSTAFGLFQFLNGTWGPYGPKTADPRKQIEYGYQYIRDRYGDPAAARRFHERNNWYADGTRSARDGWAVVGEDGPELVRLPGGTEVRSNAQSRAMLAANRTFIPNGGGVDVEAIARAVAQEMAKHPQVVQHIDGSSYEAQRIAGEAVDRIAQTQALYGGGFR</sequence>
<protein>
    <recommendedName>
        <fullName evidence="7">Tape measure domain-containing protein</fullName>
    </recommendedName>
</protein>
<dbReference type="RefSeq" id="WP_188550005.1">
    <property type="nucleotide sequence ID" value="NZ_BMFY01000004.1"/>
</dbReference>
<feature type="coiled-coil region" evidence="1">
    <location>
        <begin position="827"/>
        <end position="885"/>
    </location>
</feature>
<evidence type="ECO:0000259" key="3">
    <source>
        <dbReference type="Pfam" id="PF01464"/>
    </source>
</evidence>
<accession>A0A8J2TXB8</accession>
<keyword evidence="2" id="KW-0472">Membrane</keyword>
<keyword evidence="2" id="KW-0812">Transmembrane</keyword>
<keyword evidence="6" id="KW-1185">Reference proteome</keyword>
<dbReference type="InterPro" id="IPR008258">
    <property type="entry name" value="Transglycosylase_SLT_dom_1"/>
</dbReference>
<feature type="coiled-coil region" evidence="1">
    <location>
        <begin position="1104"/>
        <end position="1131"/>
    </location>
</feature>
<feature type="transmembrane region" description="Helical" evidence="2">
    <location>
        <begin position="310"/>
        <end position="335"/>
    </location>
</feature>
<keyword evidence="2" id="KW-1133">Transmembrane helix</keyword>
<dbReference type="EMBL" id="BMFY01000004">
    <property type="protein sequence ID" value="GGA10630.1"/>
    <property type="molecule type" value="Genomic_DNA"/>
</dbReference>
<feature type="coiled-coil region" evidence="1">
    <location>
        <begin position="940"/>
        <end position="974"/>
    </location>
</feature>
<reference evidence="5" key="1">
    <citation type="journal article" date="2014" name="Int. J. Syst. Evol. Microbiol.">
        <title>Complete genome sequence of Corynebacterium casei LMG S-19264T (=DSM 44701T), isolated from a smear-ripened cheese.</title>
        <authorList>
            <consortium name="US DOE Joint Genome Institute (JGI-PGF)"/>
            <person name="Walter F."/>
            <person name="Albersmeier A."/>
            <person name="Kalinowski J."/>
            <person name="Ruckert C."/>
        </authorList>
    </citation>
    <scope>NUCLEOTIDE SEQUENCE</scope>
    <source>
        <strain evidence="5">CGMCC 1.12785</strain>
    </source>
</reference>
<evidence type="ECO:0000256" key="2">
    <source>
        <dbReference type="SAM" id="Phobius"/>
    </source>
</evidence>
<name>A0A8J2TXB8_9MICO</name>
<organism evidence="5 6">
    <name type="scientific">Sediminivirga luteola</name>
    <dbReference type="NCBI Taxonomy" id="1774748"/>
    <lineage>
        <taxon>Bacteria</taxon>
        <taxon>Bacillati</taxon>
        <taxon>Actinomycetota</taxon>
        <taxon>Actinomycetes</taxon>
        <taxon>Micrococcales</taxon>
        <taxon>Brevibacteriaceae</taxon>
        <taxon>Sediminivirga</taxon>
    </lineage>
</organism>
<dbReference type="Proteomes" id="UP000616114">
    <property type="component" value="Unassembled WGS sequence"/>
</dbReference>
<dbReference type="Pfam" id="PF01464">
    <property type="entry name" value="SLT"/>
    <property type="match status" value="1"/>
</dbReference>
<proteinExistence type="predicted"/>
<dbReference type="Gene3D" id="1.10.530.10">
    <property type="match status" value="1"/>
</dbReference>
<evidence type="ECO:0000313" key="6">
    <source>
        <dbReference type="Proteomes" id="UP000616114"/>
    </source>
</evidence>
<evidence type="ECO:0000259" key="4">
    <source>
        <dbReference type="Pfam" id="PF20155"/>
    </source>
</evidence>
<feature type="transmembrane region" description="Helical" evidence="2">
    <location>
        <begin position="355"/>
        <end position="375"/>
    </location>
</feature>
<dbReference type="InterPro" id="IPR013491">
    <property type="entry name" value="Tape_meas_N"/>
</dbReference>
<dbReference type="NCBIfam" id="TIGR02675">
    <property type="entry name" value="tape_meas_nterm"/>
    <property type="match status" value="1"/>
</dbReference>
<evidence type="ECO:0008006" key="7">
    <source>
        <dbReference type="Google" id="ProtNLM"/>
    </source>
</evidence>
<dbReference type="InterPro" id="IPR023346">
    <property type="entry name" value="Lysozyme-like_dom_sf"/>
</dbReference>
<evidence type="ECO:0000256" key="1">
    <source>
        <dbReference type="SAM" id="Coils"/>
    </source>
</evidence>
<keyword evidence="1" id="KW-0175">Coiled coil</keyword>
<dbReference type="SUPFAM" id="SSF53955">
    <property type="entry name" value="Lysozyme-like"/>
    <property type="match status" value="1"/>
</dbReference>
<comment type="caution">
    <text evidence="5">The sequence shown here is derived from an EMBL/GenBank/DDBJ whole genome shotgun (WGS) entry which is preliminary data.</text>
</comment>
<dbReference type="Pfam" id="PF20155">
    <property type="entry name" value="TMP_3"/>
    <property type="match status" value="1"/>
</dbReference>
<evidence type="ECO:0000313" key="5">
    <source>
        <dbReference type="EMBL" id="GGA10630.1"/>
    </source>
</evidence>
<feature type="domain" description="Tape measure protein N-terminal" evidence="4">
    <location>
        <begin position="95"/>
        <end position="273"/>
    </location>
</feature>
<reference evidence="5" key="2">
    <citation type="submission" date="2020-09" db="EMBL/GenBank/DDBJ databases">
        <authorList>
            <person name="Sun Q."/>
            <person name="Zhou Y."/>
        </authorList>
    </citation>
    <scope>NUCLEOTIDE SEQUENCE</scope>
    <source>
        <strain evidence="5">CGMCC 1.12785</strain>
    </source>
</reference>